<dbReference type="PANTHER" id="PTHR22748:SF6">
    <property type="entry name" value="DNA-(APURINIC OR APYRIMIDINIC SITE) ENDONUCLEASE"/>
    <property type="match status" value="1"/>
</dbReference>
<evidence type="ECO:0000256" key="8">
    <source>
        <dbReference type="PIRSR" id="PIRSR604808-3"/>
    </source>
</evidence>
<organism evidence="10 11">
    <name type="scientific">Nannocystis exedens</name>
    <dbReference type="NCBI Taxonomy" id="54"/>
    <lineage>
        <taxon>Bacteria</taxon>
        <taxon>Pseudomonadati</taxon>
        <taxon>Myxococcota</taxon>
        <taxon>Polyangia</taxon>
        <taxon>Nannocystales</taxon>
        <taxon>Nannocystaceae</taxon>
        <taxon>Nannocystis</taxon>
    </lineage>
</organism>
<evidence type="ECO:0000256" key="7">
    <source>
        <dbReference type="PIRSR" id="PIRSR604808-2"/>
    </source>
</evidence>
<evidence type="ECO:0000259" key="9">
    <source>
        <dbReference type="Pfam" id="PF03372"/>
    </source>
</evidence>
<keyword evidence="11" id="KW-1185">Reference proteome</keyword>
<evidence type="ECO:0000256" key="3">
    <source>
        <dbReference type="ARBA" id="ARBA00022723"/>
    </source>
</evidence>
<dbReference type="PANTHER" id="PTHR22748">
    <property type="entry name" value="AP ENDONUCLEASE"/>
    <property type="match status" value="1"/>
</dbReference>
<dbReference type="Pfam" id="PF03372">
    <property type="entry name" value="Exo_endo_phos"/>
    <property type="match status" value="1"/>
</dbReference>
<accession>A0A1I2IVX9</accession>
<keyword evidence="5 7" id="KW-0460">Magnesium</keyword>
<dbReference type="InterPro" id="IPR005135">
    <property type="entry name" value="Endo/exonuclease/phosphatase"/>
</dbReference>
<feature type="binding site" evidence="7">
    <location>
        <position position="248"/>
    </location>
    <ligand>
        <name>Mg(2+)</name>
        <dbReference type="ChEBI" id="CHEBI:18420"/>
        <label>1</label>
    </ligand>
</feature>
<evidence type="ECO:0000256" key="2">
    <source>
        <dbReference type="ARBA" id="ARBA00007092"/>
    </source>
</evidence>
<gene>
    <name evidence="10" type="ORF">SAMN02745121_08989</name>
</gene>
<dbReference type="PROSITE" id="PS51435">
    <property type="entry name" value="AP_NUCLEASE_F1_4"/>
    <property type="match status" value="1"/>
</dbReference>
<dbReference type="PROSITE" id="PS00727">
    <property type="entry name" value="AP_NUCLEASE_F1_2"/>
    <property type="match status" value="1"/>
</dbReference>
<dbReference type="GO" id="GO:0003906">
    <property type="term" value="F:DNA-(apurinic or apyrimidinic site) endonuclease activity"/>
    <property type="evidence" value="ECO:0007669"/>
    <property type="project" value="TreeGrafter"/>
</dbReference>
<evidence type="ECO:0000313" key="11">
    <source>
        <dbReference type="Proteomes" id="UP000199400"/>
    </source>
</evidence>
<evidence type="ECO:0000256" key="6">
    <source>
        <dbReference type="PIRSR" id="PIRSR604808-1"/>
    </source>
</evidence>
<protein>
    <submittedName>
        <fullName evidence="10">Exodeoxyribonuclease-3</fullName>
    </submittedName>
</protein>
<feature type="site" description="Interaction with DNA substrate" evidence="8">
    <location>
        <position position="248"/>
    </location>
</feature>
<feature type="active site" description="Proton acceptor" evidence="6">
    <location>
        <position position="248"/>
    </location>
</feature>
<feature type="binding site" evidence="7">
    <location>
        <position position="8"/>
    </location>
    <ligand>
        <name>Mg(2+)</name>
        <dbReference type="ChEBI" id="CHEBI:18420"/>
        <label>1</label>
    </ligand>
</feature>
<evidence type="ECO:0000256" key="4">
    <source>
        <dbReference type="ARBA" id="ARBA00022801"/>
    </source>
</evidence>
<comment type="similarity">
    <text evidence="2">Belongs to the DNA repair enzymes AP/ExoA family.</text>
</comment>
<feature type="active site" evidence="6">
    <location>
        <position position="108"/>
    </location>
</feature>
<dbReference type="InterPro" id="IPR036691">
    <property type="entry name" value="Endo/exonu/phosph_ase_sf"/>
</dbReference>
<feature type="binding site" evidence="7">
    <location>
        <position position="151"/>
    </location>
    <ligand>
        <name>Mg(2+)</name>
        <dbReference type="ChEBI" id="CHEBI:18420"/>
        <label>1</label>
    </ligand>
</feature>
<feature type="binding site" evidence="7">
    <location>
        <position position="36"/>
    </location>
    <ligand>
        <name>Mg(2+)</name>
        <dbReference type="ChEBI" id="CHEBI:18420"/>
        <label>1</label>
    </ligand>
</feature>
<evidence type="ECO:0000313" key="10">
    <source>
        <dbReference type="EMBL" id="SFF45890.1"/>
    </source>
</evidence>
<dbReference type="EMBL" id="FOMX01000086">
    <property type="protein sequence ID" value="SFF45890.1"/>
    <property type="molecule type" value="Genomic_DNA"/>
</dbReference>
<dbReference type="Proteomes" id="UP000199400">
    <property type="component" value="Unassembled WGS sequence"/>
</dbReference>
<comment type="cofactor">
    <cofactor evidence="1">
        <name>Mn(2+)</name>
        <dbReference type="ChEBI" id="CHEBI:29035"/>
    </cofactor>
</comment>
<dbReference type="GO" id="GO:0008081">
    <property type="term" value="F:phosphoric diester hydrolase activity"/>
    <property type="evidence" value="ECO:0007669"/>
    <property type="project" value="TreeGrafter"/>
</dbReference>
<evidence type="ECO:0000256" key="5">
    <source>
        <dbReference type="ARBA" id="ARBA00022842"/>
    </source>
</evidence>
<dbReference type="GO" id="GO:0006284">
    <property type="term" value="P:base-excision repair"/>
    <property type="evidence" value="ECO:0007669"/>
    <property type="project" value="TreeGrafter"/>
</dbReference>
<dbReference type="InterPro" id="IPR020848">
    <property type="entry name" value="AP_endonuclease_F1_CS"/>
</dbReference>
<evidence type="ECO:0000256" key="1">
    <source>
        <dbReference type="ARBA" id="ARBA00001936"/>
    </source>
</evidence>
<reference evidence="11" key="1">
    <citation type="submission" date="2016-10" db="EMBL/GenBank/DDBJ databases">
        <authorList>
            <person name="Varghese N."/>
            <person name="Submissions S."/>
        </authorList>
    </citation>
    <scope>NUCLEOTIDE SEQUENCE [LARGE SCALE GENOMIC DNA]</scope>
    <source>
        <strain evidence="11">ATCC 25963</strain>
    </source>
</reference>
<name>A0A1I2IVX9_9BACT</name>
<sequence>MLTIASWNVNGLRALARKQALSPWLASGPSIVGLQEVRASAEQLGELARPEGWPFAHVSAARKPGYSGVALFSKLTPDSVDTALGPKFDVEGRLQLARFGKLVVANVYFPNGNGQDRSNDRVPYKLSFYRALRKRLDALRGEGLRVLVMGDFNTAHQEIDLARPRDNLGTSGFLPEERAELDRWLKRGYHDTFRKFEAGPGHYSWWCQRGGCRQRNVGWRIDYVLACSEALPFVKAAAIHSSVLGSDHCPVSVTVDPDIVR</sequence>
<keyword evidence="4" id="KW-0378">Hydrolase</keyword>
<dbReference type="STRING" id="54.SAMN02745121_08989"/>
<feature type="active site" description="Proton donor/acceptor" evidence="6">
    <location>
        <position position="151"/>
    </location>
</feature>
<dbReference type="AlphaFoldDB" id="A0A1I2IVX9"/>
<dbReference type="NCBIfam" id="TIGR00195">
    <property type="entry name" value="exoDNase_III"/>
    <property type="match status" value="1"/>
</dbReference>
<feature type="site" description="Transition state stabilizer" evidence="8">
    <location>
        <position position="153"/>
    </location>
</feature>
<feature type="binding site" evidence="7">
    <location>
        <position position="153"/>
    </location>
    <ligand>
        <name>Mg(2+)</name>
        <dbReference type="ChEBI" id="CHEBI:18420"/>
        <label>1</label>
    </ligand>
</feature>
<keyword evidence="3 7" id="KW-0479">Metal-binding</keyword>
<dbReference type="GO" id="GO:0003677">
    <property type="term" value="F:DNA binding"/>
    <property type="evidence" value="ECO:0007669"/>
    <property type="project" value="InterPro"/>
</dbReference>
<keyword evidence="7" id="KW-0464">Manganese</keyword>
<dbReference type="GO" id="GO:0046872">
    <property type="term" value="F:metal ion binding"/>
    <property type="evidence" value="ECO:0007669"/>
    <property type="project" value="UniProtKB-KW"/>
</dbReference>
<proteinExistence type="inferred from homology"/>
<dbReference type="Gene3D" id="3.60.10.10">
    <property type="entry name" value="Endonuclease/exonuclease/phosphatase"/>
    <property type="match status" value="1"/>
</dbReference>
<dbReference type="SUPFAM" id="SSF56219">
    <property type="entry name" value="DNase I-like"/>
    <property type="match status" value="1"/>
</dbReference>
<feature type="binding site" evidence="7">
    <location>
        <position position="247"/>
    </location>
    <ligand>
        <name>Mg(2+)</name>
        <dbReference type="ChEBI" id="CHEBI:18420"/>
        <label>1</label>
    </ligand>
</feature>
<feature type="domain" description="Endonuclease/exonuclease/phosphatase" evidence="9">
    <location>
        <begin position="5"/>
        <end position="248"/>
    </location>
</feature>
<feature type="site" description="Important for catalytic activity" evidence="8">
    <location>
        <position position="222"/>
    </location>
</feature>
<comment type="cofactor">
    <cofactor evidence="7">
        <name>Mg(2+)</name>
        <dbReference type="ChEBI" id="CHEBI:18420"/>
    </cofactor>
    <cofactor evidence="7">
        <name>Mn(2+)</name>
        <dbReference type="ChEBI" id="CHEBI:29035"/>
    </cofactor>
    <text evidence="7">Probably binds two magnesium or manganese ions per subunit.</text>
</comment>
<dbReference type="NCBIfam" id="TIGR00633">
    <property type="entry name" value="xth"/>
    <property type="match status" value="1"/>
</dbReference>
<dbReference type="GO" id="GO:0008311">
    <property type="term" value="F:double-stranded DNA 3'-5' DNA exonuclease activity"/>
    <property type="evidence" value="ECO:0007669"/>
    <property type="project" value="TreeGrafter"/>
</dbReference>
<dbReference type="InterPro" id="IPR004808">
    <property type="entry name" value="AP_endonuc_1"/>
</dbReference>